<dbReference type="RefSeq" id="WP_036190042.1">
    <property type="nucleotide sequence ID" value="NZ_AVDA01000037.1"/>
</dbReference>
<name>A0A0A3IHL5_9BACL</name>
<keyword evidence="1" id="KW-1133">Transmembrane helix</keyword>
<keyword evidence="1" id="KW-0812">Transmembrane</keyword>
<accession>A0A0A3IHL5</accession>
<dbReference type="EMBL" id="JPVN01000037">
    <property type="protein sequence ID" value="KGR74322.1"/>
    <property type="molecule type" value="Genomic_DNA"/>
</dbReference>
<evidence type="ECO:0000256" key="1">
    <source>
        <dbReference type="SAM" id="Phobius"/>
    </source>
</evidence>
<feature type="transmembrane region" description="Helical" evidence="1">
    <location>
        <begin position="83"/>
        <end position="100"/>
    </location>
</feature>
<comment type="caution">
    <text evidence="2">The sequence shown here is derived from an EMBL/GenBank/DDBJ whole genome shotgun (WGS) entry which is preliminary data.</text>
</comment>
<organism evidence="2 3">
    <name type="scientific">Ureibacillus manganicus DSM 26584</name>
    <dbReference type="NCBI Taxonomy" id="1384049"/>
    <lineage>
        <taxon>Bacteria</taxon>
        <taxon>Bacillati</taxon>
        <taxon>Bacillota</taxon>
        <taxon>Bacilli</taxon>
        <taxon>Bacillales</taxon>
        <taxon>Caryophanaceae</taxon>
        <taxon>Ureibacillus</taxon>
    </lineage>
</organism>
<feature type="transmembrane region" description="Helical" evidence="1">
    <location>
        <begin position="56"/>
        <end position="76"/>
    </location>
</feature>
<dbReference type="OrthoDB" id="2452479at2"/>
<gene>
    <name evidence="2" type="ORF">CD29_18815</name>
</gene>
<evidence type="ECO:0000313" key="3">
    <source>
        <dbReference type="Proteomes" id="UP000030416"/>
    </source>
</evidence>
<dbReference type="Proteomes" id="UP000030416">
    <property type="component" value="Unassembled WGS sequence"/>
</dbReference>
<dbReference type="AlphaFoldDB" id="A0A0A3IHL5"/>
<evidence type="ECO:0000313" key="2">
    <source>
        <dbReference type="EMBL" id="KGR74322.1"/>
    </source>
</evidence>
<sequence>MSVLRAKNSRQPAWIVIAVIMLIFGPLIAILTPVILTVTTYQFSSRITYVPLPIGFRYYLIAFVLTSVLMTCIYFIYKKSLKITFTIITTCIFLFLFYTGTNQYQYFDREYIEVGSVFDKKQYSWSEVEEAVIVVDSAEFRSLFLKMNDSKEIEVLLAGLVTSKAEMSIRNRLIENEVEIKYAD</sequence>
<reference evidence="2 3" key="1">
    <citation type="submission" date="2014-02" db="EMBL/GenBank/DDBJ databases">
        <title>Draft genome sequence of Lysinibacillus manganicus DSM 26584T.</title>
        <authorList>
            <person name="Zhang F."/>
            <person name="Wang G."/>
            <person name="Zhang L."/>
        </authorList>
    </citation>
    <scope>NUCLEOTIDE SEQUENCE [LARGE SCALE GENOMIC DNA]</scope>
    <source>
        <strain evidence="2 3">DSM 26584</strain>
    </source>
</reference>
<keyword evidence="1" id="KW-0472">Membrane</keyword>
<feature type="transmembrane region" description="Helical" evidence="1">
    <location>
        <begin position="12"/>
        <end position="36"/>
    </location>
</feature>
<keyword evidence="3" id="KW-1185">Reference proteome</keyword>
<protein>
    <submittedName>
        <fullName evidence="2">Uncharacterized protein</fullName>
    </submittedName>
</protein>
<proteinExistence type="predicted"/>